<accession>A0A6A5GG29</accession>
<protein>
    <submittedName>
        <fullName evidence="1">Uncharacterized protein</fullName>
    </submittedName>
</protein>
<dbReference type="GeneID" id="78776972"/>
<evidence type="ECO:0000313" key="2">
    <source>
        <dbReference type="Proteomes" id="UP000483820"/>
    </source>
</evidence>
<dbReference type="RefSeq" id="XP_053582624.1">
    <property type="nucleotide sequence ID" value="XM_053733711.1"/>
</dbReference>
<gene>
    <name evidence="1" type="ORF">GCK72_020648</name>
</gene>
<dbReference type="AlphaFoldDB" id="A0A6A5GG29"/>
<dbReference type="Proteomes" id="UP000483820">
    <property type="component" value="Chromosome V"/>
</dbReference>
<evidence type="ECO:0000313" key="1">
    <source>
        <dbReference type="EMBL" id="KAF1754090.1"/>
    </source>
</evidence>
<proteinExistence type="predicted"/>
<reference evidence="1 2" key="1">
    <citation type="submission" date="2019-12" db="EMBL/GenBank/DDBJ databases">
        <title>Chromosome-level assembly of the Caenorhabditis remanei genome.</title>
        <authorList>
            <person name="Teterina A.A."/>
            <person name="Willis J.H."/>
            <person name="Phillips P.C."/>
        </authorList>
    </citation>
    <scope>NUCLEOTIDE SEQUENCE [LARGE SCALE GENOMIC DNA]</scope>
    <source>
        <strain evidence="1 2">PX506</strain>
        <tissue evidence="1">Whole organism</tissue>
    </source>
</reference>
<sequence length="72" mass="8319">MIKIIFPMYIFSAYAEEEMVTMSSPINRSTLSEMMMSTDDDVKHRGSEDFFHCLRQLYQQSLVTSSLDGKKA</sequence>
<comment type="caution">
    <text evidence="1">The sequence shown here is derived from an EMBL/GenBank/DDBJ whole genome shotgun (WGS) entry which is preliminary data.</text>
</comment>
<name>A0A6A5GG29_CAERE</name>
<dbReference type="CTD" id="78776972"/>
<dbReference type="EMBL" id="WUAV01000005">
    <property type="protein sequence ID" value="KAF1754090.1"/>
    <property type="molecule type" value="Genomic_DNA"/>
</dbReference>
<organism evidence="1 2">
    <name type="scientific">Caenorhabditis remanei</name>
    <name type="common">Caenorhabditis vulgaris</name>
    <dbReference type="NCBI Taxonomy" id="31234"/>
    <lineage>
        <taxon>Eukaryota</taxon>
        <taxon>Metazoa</taxon>
        <taxon>Ecdysozoa</taxon>
        <taxon>Nematoda</taxon>
        <taxon>Chromadorea</taxon>
        <taxon>Rhabditida</taxon>
        <taxon>Rhabditina</taxon>
        <taxon>Rhabditomorpha</taxon>
        <taxon>Rhabditoidea</taxon>
        <taxon>Rhabditidae</taxon>
        <taxon>Peloderinae</taxon>
        <taxon>Caenorhabditis</taxon>
    </lineage>
</organism>
<dbReference type="KEGG" id="crq:GCK72_020648"/>